<keyword evidence="3" id="KW-0677">Repeat</keyword>
<dbReference type="InterPro" id="IPR050179">
    <property type="entry name" value="Trans_hexapeptide_repeat"/>
</dbReference>
<dbReference type="AlphaFoldDB" id="A0A1N6E3K7"/>
<dbReference type="STRING" id="536979.SAMN04488055_1276"/>
<dbReference type="InterPro" id="IPR011004">
    <property type="entry name" value="Trimer_LpxA-like_sf"/>
</dbReference>
<protein>
    <submittedName>
        <fullName evidence="5">Carbonic anhydrase or acetyltransferase, isoleucine patch superfamily</fullName>
    </submittedName>
</protein>
<keyword evidence="2 5" id="KW-0808">Transferase</keyword>
<evidence type="ECO:0000256" key="4">
    <source>
        <dbReference type="ARBA" id="ARBA00023315"/>
    </source>
</evidence>
<evidence type="ECO:0000313" key="5">
    <source>
        <dbReference type="EMBL" id="SIN77582.1"/>
    </source>
</evidence>
<dbReference type="RefSeq" id="WP_200798225.1">
    <property type="nucleotide sequence ID" value="NZ_FSRA01000001.1"/>
</dbReference>
<keyword evidence="4" id="KW-0012">Acyltransferase</keyword>
<keyword evidence="6" id="KW-1185">Reference proteome</keyword>
<comment type="similarity">
    <text evidence="1">Belongs to the transferase hexapeptide repeat family.</text>
</comment>
<name>A0A1N6E3K7_9BACT</name>
<evidence type="ECO:0000256" key="3">
    <source>
        <dbReference type="ARBA" id="ARBA00022737"/>
    </source>
</evidence>
<dbReference type="InterPro" id="IPR001451">
    <property type="entry name" value="Hexapep"/>
</dbReference>
<accession>A0A1N6E3K7</accession>
<gene>
    <name evidence="5" type="ORF">SAMN04488055_1276</name>
</gene>
<evidence type="ECO:0000256" key="1">
    <source>
        <dbReference type="ARBA" id="ARBA00007274"/>
    </source>
</evidence>
<dbReference type="Gene3D" id="2.160.10.10">
    <property type="entry name" value="Hexapeptide repeat proteins"/>
    <property type="match status" value="1"/>
</dbReference>
<dbReference type="PANTHER" id="PTHR43300">
    <property type="entry name" value="ACETYLTRANSFERASE"/>
    <property type="match status" value="1"/>
</dbReference>
<dbReference type="Proteomes" id="UP000185003">
    <property type="component" value="Unassembled WGS sequence"/>
</dbReference>
<dbReference type="CDD" id="cd03358">
    <property type="entry name" value="LbH_WxcM_N_like"/>
    <property type="match status" value="1"/>
</dbReference>
<sequence length="205" mass="22304">MKEEDTMKEKDFKESYFVHDLANVMCKAIGNGTRIWQFTVVLPGAVIGQECNINCNCFIENEVIIGNDVTIKSGVQVWDGVKIADNVFVGPNVTFTNDRVPKSKVYPQRFLQTHLQECCSIGANSTIICGVTIGAYAFIGAGSVVTKNIPPYTVWYGNPASHKGYITEDGLLLDMSLSDPKNGDQYKISPGGPIKIDVPAGLPVP</sequence>
<evidence type="ECO:0000313" key="6">
    <source>
        <dbReference type="Proteomes" id="UP000185003"/>
    </source>
</evidence>
<dbReference type="PANTHER" id="PTHR43300:SF4">
    <property type="entry name" value="ACYL-[ACYL-CARRIER-PROTEIN]--UDP-N-ACETYLGLUCOSAMINE O-ACYLTRANSFERASE"/>
    <property type="match status" value="1"/>
</dbReference>
<proteinExistence type="inferred from homology"/>
<dbReference type="Pfam" id="PF00132">
    <property type="entry name" value="Hexapep"/>
    <property type="match status" value="2"/>
</dbReference>
<organism evidence="5 6">
    <name type="scientific">Chitinophaga niabensis</name>
    <dbReference type="NCBI Taxonomy" id="536979"/>
    <lineage>
        <taxon>Bacteria</taxon>
        <taxon>Pseudomonadati</taxon>
        <taxon>Bacteroidota</taxon>
        <taxon>Chitinophagia</taxon>
        <taxon>Chitinophagales</taxon>
        <taxon>Chitinophagaceae</taxon>
        <taxon>Chitinophaga</taxon>
    </lineage>
</organism>
<dbReference type="SUPFAM" id="SSF51161">
    <property type="entry name" value="Trimeric LpxA-like enzymes"/>
    <property type="match status" value="1"/>
</dbReference>
<dbReference type="GO" id="GO:0016746">
    <property type="term" value="F:acyltransferase activity"/>
    <property type="evidence" value="ECO:0007669"/>
    <property type="project" value="UniProtKB-KW"/>
</dbReference>
<dbReference type="PROSITE" id="PS00101">
    <property type="entry name" value="HEXAPEP_TRANSFERASES"/>
    <property type="match status" value="1"/>
</dbReference>
<reference evidence="5 6" key="1">
    <citation type="submission" date="2016-11" db="EMBL/GenBank/DDBJ databases">
        <authorList>
            <person name="Jaros S."/>
            <person name="Januszkiewicz K."/>
            <person name="Wedrychowicz H."/>
        </authorList>
    </citation>
    <scope>NUCLEOTIDE SEQUENCE [LARGE SCALE GENOMIC DNA]</scope>
    <source>
        <strain evidence="5 6">DSM 24787</strain>
    </source>
</reference>
<dbReference type="EMBL" id="FSRA01000001">
    <property type="protein sequence ID" value="SIN77582.1"/>
    <property type="molecule type" value="Genomic_DNA"/>
</dbReference>
<evidence type="ECO:0000256" key="2">
    <source>
        <dbReference type="ARBA" id="ARBA00022679"/>
    </source>
</evidence>
<dbReference type="InterPro" id="IPR018357">
    <property type="entry name" value="Hexapep_transf_CS"/>
</dbReference>